<reference evidence="2" key="1">
    <citation type="submission" date="2018-05" db="EMBL/GenBank/DDBJ databases">
        <authorList>
            <person name="Lanie J.A."/>
            <person name="Ng W.-L."/>
            <person name="Kazmierczak K.M."/>
            <person name="Andrzejewski T.M."/>
            <person name="Davidsen T.M."/>
            <person name="Wayne K.J."/>
            <person name="Tettelin H."/>
            <person name="Glass J.I."/>
            <person name="Rusch D."/>
            <person name="Podicherti R."/>
            <person name="Tsui H.-C.T."/>
            <person name="Winkler M.E."/>
        </authorList>
    </citation>
    <scope>NUCLEOTIDE SEQUENCE</scope>
</reference>
<gene>
    <name evidence="2" type="ORF">METZ01_LOCUS92723</name>
</gene>
<protein>
    <recommendedName>
        <fullName evidence="1">Aspartyl/asparaginy/proline hydroxylase domain-containing protein</fullName>
    </recommendedName>
</protein>
<dbReference type="AlphaFoldDB" id="A0A381VHM9"/>
<dbReference type="SUPFAM" id="SSF51197">
    <property type="entry name" value="Clavaminate synthase-like"/>
    <property type="match status" value="1"/>
</dbReference>
<evidence type="ECO:0000259" key="1">
    <source>
        <dbReference type="Pfam" id="PF05118"/>
    </source>
</evidence>
<sequence length="169" mass="19803">MKLPSLYEFIENVSEIPTWSEIQEEIINTSWQEHLWPLSENKIDRGRYVFVPTKKTHRLFLEWIESQSQYSWPILTKVDAGSKIPAHAHPPESFDYLYNMSIIEPENCPFEIGGEEISYKSGDVYKLHIKNSHSVINNSDNDRVHVVIIPTIFARRNQNIWYRLMGVGV</sequence>
<dbReference type="Pfam" id="PF05118">
    <property type="entry name" value="Asp_Arg_Hydrox"/>
    <property type="match status" value="1"/>
</dbReference>
<dbReference type="InterPro" id="IPR007803">
    <property type="entry name" value="Asp/Arg/Pro-Hydrxlase"/>
</dbReference>
<evidence type="ECO:0000313" key="2">
    <source>
        <dbReference type="EMBL" id="SVA39869.1"/>
    </source>
</evidence>
<accession>A0A381VHM9</accession>
<dbReference type="Gene3D" id="2.60.120.330">
    <property type="entry name" value="B-lactam Antibiotic, Isopenicillin N Synthase, Chain"/>
    <property type="match status" value="1"/>
</dbReference>
<proteinExistence type="predicted"/>
<name>A0A381VHM9_9ZZZZ</name>
<feature type="domain" description="Aspartyl/asparaginy/proline hydroxylase" evidence="1">
    <location>
        <begin position="14"/>
        <end position="147"/>
    </location>
</feature>
<organism evidence="2">
    <name type="scientific">marine metagenome</name>
    <dbReference type="NCBI Taxonomy" id="408172"/>
    <lineage>
        <taxon>unclassified sequences</taxon>
        <taxon>metagenomes</taxon>
        <taxon>ecological metagenomes</taxon>
    </lineage>
</organism>
<dbReference type="InterPro" id="IPR027443">
    <property type="entry name" value="IPNS-like_sf"/>
</dbReference>
<dbReference type="EMBL" id="UINC01008869">
    <property type="protein sequence ID" value="SVA39869.1"/>
    <property type="molecule type" value="Genomic_DNA"/>
</dbReference>